<dbReference type="Proteomes" id="UP000019116">
    <property type="component" value="Chromosome 6D"/>
</dbReference>
<evidence type="ECO:0000256" key="5">
    <source>
        <dbReference type="ARBA" id="ARBA00023049"/>
    </source>
</evidence>
<dbReference type="OMA" id="LTEYVLT"/>
<dbReference type="InterPro" id="IPR001915">
    <property type="entry name" value="Peptidase_M48"/>
</dbReference>
<keyword evidence="9" id="KW-1185">Reference proteome</keyword>
<keyword evidence="2" id="KW-0479">Metal-binding</keyword>
<evidence type="ECO:0000256" key="3">
    <source>
        <dbReference type="ARBA" id="ARBA00022801"/>
    </source>
</evidence>
<gene>
    <name evidence="8" type="primary">LOC123142198</name>
</gene>
<evidence type="ECO:0000256" key="4">
    <source>
        <dbReference type="ARBA" id="ARBA00022833"/>
    </source>
</evidence>
<dbReference type="Gramene" id="TraesCS6D02G385900.1">
    <property type="protein sequence ID" value="TraesCS6D02G385900.1"/>
    <property type="gene ID" value="TraesCS6D02G385900"/>
</dbReference>
<keyword evidence="3 6" id="KW-0378">Hydrolase</keyword>
<feature type="domain" description="Peptidase M48" evidence="7">
    <location>
        <begin position="217"/>
        <end position="375"/>
    </location>
</feature>
<accession>A0A3B6QPD0</accession>
<dbReference type="OrthoDB" id="1418575at2759"/>
<evidence type="ECO:0000256" key="1">
    <source>
        <dbReference type="ARBA" id="ARBA00022670"/>
    </source>
</evidence>
<evidence type="ECO:0000256" key="2">
    <source>
        <dbReference type="ARBA" id="ARBA00022723"/>
    </source>
</evidence>
<evidence type="ECO:0000313" key="9">
    <source>
        <dbReference type="Proteomes" id="UP000019116"/>
    </source>
</evidence>
<dbReference type="GO" id="GO:0046872">
    <property type="term" value="F:metal ion binding"/>
    <property type="evidence" value="ECO:0007669"/>
    <property type="project" value="UniProtKB-KW"/>
</dbReference>
<dbReference type="GO" id="GO:0016020">
    <property type="term" value="C:membrane"/>
    <property type="evidence" value="ECO:0000318"/>
    <property type="project" value="GO_Central"/>
</dbReference>
<keyword evidence="4 6" id="KW-0862">Zinc</keyword>
<dbReference type="PANTHER" id="PTHR22726">
    <property type="entry name" value="METALLOENDOPEPTIDASE OMA1"/>
    <property type="match status" value="1"/>
</dbReference>
<dbReference type="SMR" id="A0A3B6QPD0"/>
<dbReference type="Gramene" id="TraesLDM6D03G03805070.1">
    <property type="protein sequence ID" value="TraesLDM6D03G03805070.1"/>
    <property type="gene ID" value="TraesLDM6D03G03805070"/>
</dbReference>
<sequence length="397" mass="44375">MSIFIRKLRPSLSGLLRSKPAVPTPVAPPPTARRYYHAPCTRRSHDALQSSGRGVLFRPNPVLGRRPPPSQLAIPRYYSYRRKRSSADEAARTVMAVVMLVGGVVITIRDGTIETVPYTNRHHLVVISSEEERNLGEAQFARLKKELGKKVLPTSHSDTIRVTGISTKIISAARRGLGSDDNDKLLDEAIWSSNAAQKKKKKKPRKVWGAQPMTKHLDELKWEVIVVDDKPVNAMCLPGGKIVVYTGLLHHFNTDAEIATVLGHEIAHVIARHIAETFTKNMWTAILRALMTIDTDDSKMVNDLTEYVLTLPFSRKMEIEADHIGILLLAAAGFDPRIAPGFYEKLGKISGNTSVLEQYKNTHPSSEKRSRLLAEPKVMEKAMALYREARARIEETE</sequence>
<dbReference type="STRING" id="4565.A0A3B6QPD0"/>
<proteinExistence type="inferred from homology"/>
<dbReference type="Pfam" id="PF01435">
    <property type="entry name" value="Peptidase_M48"/>
    <property type="match status" value="1"/>
</dbReference>
<dbReference type="AlphaFoldDB" id="A0A3B6QPD0"/>
<keyword evidence="5 6" id="KW-0482">Metalloprotease</keyword>
<organism evidence="8">
    <name type="scientific">Triticum aestivum</name>
    <name type="common">Wheat</name>
    <dbReference type="NCBI Taxonomy" id="4565"/>
    <lineage>
        <taxon>Eukaryota</taxon>
        <taxon>Viridiplantae</taxon>
        <taxon>Streptophyta</taxon>
        <taxon>Embryophyta</taxon>
        <taxon>Tracheophyta</taxon>
        <taxon>Spermatophyta</taxon>
        <taxon>Magnoliopsida</taxon>
        <taxon>Liliopsida</taxon>
        <taxon>Poales</taxon>
        <taxon>Poaceae</taxon>
        <taxon>BOP clade</taxon>
        <taxon>Pooideae</taxon>
        <taxon>Triticodae</taxon>
        <taxon>Triticeae</taxon>
        <taxon>Triticinae</taxon>
        <taxon>Triticum</taxon>
    </lineage>
</organism>
<evidence type="ECO:0000313" key="8">
    <source>
        <dbReference type="EnsemblPlants" id="TraesCS6D02G385900.1"/>
    </source>
</evidence>
<dbReference type="RefSeq" id="XP_044417132.1">
    <property type="nucleotide sequence ID" value="XM_044561197.1"/>
</dbReference>
<dbReference type="GO" id="GO:0051603">
    <property type="term" value="P:proteolysis involved in protein catabolic process"/>
    <property type="evidence" value="ECO:0000318"/>
    <property type="project" value="GO_Central"/>
</dbReference>
<comment type="similarity">
    <text evidence="6">Belongs to the peptidase M48 family.</text>
</comment>
<dbReference type="GeneID" id="123142198"/>
<name>A0A3B6QPD0_WHEAT</name>
<dbReference type="EnsemblPlants" id="TraesCS6D02G385900.1">
    <property type="protein sequence ID" value="TraesCS6D02G385900.1"/>
    <property type="gene ID" value="TraesCS6D02G385900"/>
</dbReference>
<dbReference type="InterPro" id="IPR051156">
    <property type="entry name" value="Mito/Outer_Membr_Metalloprot"/>
</dbReference>
<evidence type="ECO:0000256" key="6">
    <source>
        <dbReference type="RuleBase" id="RU003983"/>
    </source>
</evidence>
<reference evidence="8" key="2">
    <citation type="submission" date="2018-10" db="UniProtKB">
        <authorList>
            <consortium name="EnsemblPlants"/>
        </authorList>
    </citation>
    <scope>IDENTIFICATION</scope>
</reference>
<dbReference type="GO" id="GO:0004222">
    <property type="term" value="F:metalloendopeptidase activity"/>
    <property type="evidence" value="ECO:0000318"/>
    <property type="project" value="GO_Central"/>
</dbReference>
<evidence type="ECO:0000259" key="7">
    <source>
        <dbReference type="Pfam" id="PF01435"/>
    </source>
</evidence>
<comment type="cofactor">
    <cofactor evidence="6">
        <name>Zn(2+)</name>
        <dbReference type="ChEBI" id="CHEBI:29105"/>
    </cofactor>
    <text evidence="6">Binds 1 zinc ion per subunit.</text>
</comment>
<protein>
    <recommendedName>
        <fullName evidence="7">Peptidase M48 domain-containing protein</fullName>
    </recommendedName>
</protein>
<dbReference type="PANTHER" id="PTHR22726:SF1">
    <property type="entry name" value="METALLOENDOPEPTIDASE OMA1, MITOCHONDRIAL"/>
    <property type="match status" value="1"/>
</dbReference>
<dbReference type="Gene3D" id="3.30.2010.10">
    <property type="entry name" value="Metalloproteases ('zincins'), catalytic domain"/>
    <property type="match status" value="1"/>
</dbReference>
<dbReference type="CDD" id="cd07331">
    <property type="entry name" value="M48C_Oma1_like"/>
    <property type="match status" value="1"/>
</dbReference>
<keyword evidence="1 6" id="KW-0645">Protease</keyword>
<reference evidence="8" key="1">
    <citation type="submission" date="2018-08" db="EMBL/GenBank/DDBJ databases">
        <authorList>
            <person name="Rossello M."/>
        </authorList>
    </citation>
    <scope>NUCLEOTIDE SEQUENCE [LARGE SCALE GENOMIC DNA]</scope>
    <source>
        <strain evidence="8">cv. Chinese Spring</strain>
    </source>
</reference>
<dbReference type="Gramene" id="TraesCS6D03G0886100.1">
    <property type="protein sequence ID" value="TraesCS6D03G0886100.1.CDS"/>
    <property type="gene ID" value="TraesCS6D03G0886100"/>
</dbReference>